<keyword evidence="1" id="KW-1133">Transmembrane helix</keyword>
<evidence type="ECO:0000256" key="1">
    <source>
        <dbReference type="SAM" id="Phobius"/>
    </source>
</evidence>
<name>A0AAW0W9V6_CHEQU</name>
<organism evidence="2 3">
    <name type="scientific">Cherax quadricarinatus</name>
    <name type="common">Australian red claw crayfish</name>
    <dbReference type="NCBI Taxonomy" id="27406"/>
    <lineage>
        <taxon>Eukaryota</taxon>
        <taxon>Metazoa</taxon>
        <taxon>Ecdysozoa</taxon>
        <taxon>Arthropoda</taxon>
        <taxon>Crustacea</taxon>
        <taxon>Multicrustacea</taxon>
        <taxon>Malacostraca</taxon>
        <taxon>Eumalacostraca</taxon>
        <taxon>Eucarida</taxon>
        <taxon>Decapoda</taxon>
        <taxon>Pleocyemata</taxon>
        <taxon>Astacidea</taxon>
        <taxon>Parastacoidea</taxon>
        <taxon>Parastacidae</taxon>
        <taxon>Cherax</taxon>
    </lineage>
</organism>
<comment type="caution">
    <text evidence="2">The sequence shown here is derived from an EMBL/GenBank/DDBJ whole genome shotgun (WGS) entry which is preliminary data.</text>
</comment>
<keyword evidence="1" id="KW-0812">Transmembrane</keyword>
<feature type="transmembrane region" description="Helical" evidence="1">
    <location>
        <begin position="54"/>
        <end position="74"/>
    </location>
</feature>
<evidence type="ECO:0000313" key="2">
    <source>
        <dbReference type="EMBL" id="KAK8727102.1"/>
    </source>
</evidence>
<dbReference type="EMBL" id="JARKIK010000077">
    <property type="protein sequence ID" value="KAK8727102.1"/>
    <property type="molecule type" value="Genomic_DNA"/>
</dbReference>
<feature type="non-terminal residue" evidence="2">
    <location>
        <position position="123"/>
    </location>
</feature>
<protein>
    <submittedName>
        <fullName evidence="2">Uncharacterized protein</fullName>
    </submittedName>
</protein>
<evidence type="ECO:0000313" key="3">
    <source>
        <dbReference type="Proteomes" id="UP001445076"/>
    </source>
</evidence>
<accession>A0AAW0W9V6</accession>
<dbReference type="AlphaFoldDB" id="A0AAW0W9V6"/>
<proteinExistence type="predicted"/>
<sequence length="123" mass="13368">KVGSNDSGMYSCVPAGSHPASVRVQVHQGKQEAAIHQAGMNETSSSSLSAPFSVLPHILIVFLIIYFPHIFLCLPISSSSMILLTCMMLSRFISLSTSIPQRFSYILNRLVSHSSQLTSTVMP</sequence>
<reference evidence="2 3" key="1">
    <citation type="journal article" date="2024" name="BMC Genomics">
        <title>Genome assembly of redclaw crayfish (Cherax quadricarinatus) provides insights into its immune adaptation and hypoxia tolerance.</title>
        <authorList>
            <person name="Liu Z."/>
            <person name="Zheng J."/>
            <person name="Li H."/>
            <person name="Fang K."/>
            <person name="Wang S."/>
            <person name="He J."/>
            <person name="Zhou D."/>
            <person name="Weng S."/>
            <person name="Chi M."/>
            <person name="Gu Z."/>
            <person name="He J."/>
            <person name="Li F."/>
            <person name="Wang M."/>
        </authorList>
    </citation>
    <scope>NUCLEOTIDE SEQUENCE [LARGE SCALE GENOMIC DNA]</scope>
    <source>
        <strain evidence="2">ZL_2023a</strain>
    </source>
</reference>
<keyword evidence="1" id="KW-0472">Membrane</keyword>
<keyword evidence="3" id="KW-1185">Reference proteome</keyword>
<feature type="non-terminal residue" evidence="2">
    <location>
        <position position="1"/>
    </location>
</feature>
<dbReference type="Proteomes" id="UP001445076">
    <property type="component" value="Unassembled WGS sequence"/>
</dbReference>
<gene>
    <name evidence="2" type="ORF">OTU49_009946</name>
</gene>